<keyword evidence="3" id="KW-1185">Reference proteome</keyword>
<evidence type="ECO:0000313" key="3">
    <source>
        <dbReference type="Proteomes" id="UP000604046"/>
    </source>
</evidence>
<evidence type="ECO:0000313" key="2">
    <source>
        <dbReference type="EMBL" id="CAE7464668.1"/>
    </source>
</evidence>
<organism evidence="2 3">
    <name type="scientific">Symbiodinium natans</name>
    <dbReference type="NCBI Taxonomy" id="878477"/>
    <lineage>
        <taxon>Eukaryota</taxon>
        <taxon>Sar</taxon>
        <taxon>Alveolata</taxon>
        <taxon>Dinophyceae</taxon>
        <taxon>Suessiales</taxon>
        <taxon>Symbiodiniaceae</taxon>
        <taxon>Symbiodinium</taxon>
    </lineage>
</organism>
<name>A0A812S6L8_9DINO</name>
<sequence>MATRAPEPSSQEEDDSDRWSSFRTEVEDEHQEDLKQLDQWMFLCIPDADGGGTPSTAKHVARARDQLAEACFSNRPDVARKALRCLQRVLANSTVGDADVAFGLVSLAKYFMSHLSDEHIENMPQNLRMAMTRCMFSILEAVEAEWLIGNLPSISASTRKDIYELCERIEQFTSQASKRDYVSGLSGDASDVLANLWLETLLQLTHRMSHMSSRDAMLTAVAQGAKALGATIQLYLGD</sequence>
<proteinExistence type="predicted"/>
<reference evidence="2" key="1">
    <citation type="submission" date="2021-02" db="EMBL/GenBank/DDBJ databases">
        <authorList>
            <person name="Dougan E. K."/>
            <person name="Rhodes N."/>
            <person name="Thang M."/>
            <person name="Chan C."/>
        </authorList>
    </citation>
    <scope>NUCLEOTIDE SEQUENCE</scope>
</reference>
<feature type="region of interest" description="Disordered" evidence="1">
    <location>
        <begin position="1"/>
        <end position="27"/>
    </location>
</feature>
<dbReference type="EMBL" id="CAJNDS010002412">
    <property type="protein sequence ID" value="CAE7464668.1"/>
    <property type="molecule type" value="Genomic_DNA"/>
</dbReference>
<accession>A0A812S6L8</accession>
<protein>
    <submittedName>
        <fullName evidence="2">Uncharacterized protein</fullName>
    </submittedName>
</protein>
<dbReference type="AlphaFoldDB" id="A0A812S6L8"/>
<dbReference type="Proteomes" id="UP000604046">
    <property type="component" value="Unassembled WGS sequence"/>
</dbReference>
<gene>
    <name evidence="2" type="ORF">SNAT2548_LOCUS25949</name>
</gene>
<comment type="caution">
    <text evidence="2">The sequence shown here is derived from an EMBL/GenBank/DDBJ whole genome shotgun (WGS) entry which is preliminary data.</text>
</comment>
<evidence type="ECO:0000256" key="1">
    <source>
        <dbReference type="SAM" id="MobiDB-lite"/>
    </source>
</evidence>